<accession>T1HBW9</accession>
<dbReference type="VEuPathDB" id="VectorBase:RPRC001531"/>
<dbReference type="InParanoid" id="T1HBW9"/>
<dbReference type="InterPro" id="IPR016024">
    <property type="entry name" value="ARM-type_fold"/>
</dbReference>
<dbReference type="InterPro" id="IPR055142">
    <property type="entry name" value="ZER1-like_C"/>
</dbReference>
<evidence type="ECO:0000313" key="4">
    <source>
        <dbReference type="EnsemblMetazoa" id="RPRC001531-PA"/>
    </source>
</evidence>
<dbReference type="eggNOG" id="KOG3665">
    <property type="taxonomic scope" value="Eukaryota"/>
</dbReference>
<dbReference type="HOGENOM" id="CLU_011533_1_0_1"/>
<dbReference type="Gene3D" id="1.25.10.10">
    <property type="entry name" value="Leucine-rich Repeat Variant"/>
    <property type="match status" value="1"/>
</dbReference>
<sequence>MYISPSSLQDVCVNCICDHIFELCETVTRRKKAHQEASTSNADYNESNKTQQDVKWSFDEVKFGFRESHVYFPSEISDQLLRTLCLKGKLSDQTLTLFDPENTRLRHCVMIALSKLKSLHCLDVSGTEFNRHALDIVVEDLPLLESLDISSTRVDDISPLRKCRQRLKHLRMYNLKFIKVPACEDVILELSELRTLDVSEEKDNYTLEVLVPGAAKMVQFLKSPECLPHLTSLDISGKGEIGRNELYDFLWYHKDLKYLGLVHCDICMDDCFTDPKNPAYSPNLQVGGMANEEQISVSLRRYANRTLYVQKCLYYLFRLTQSYTDAREDIIQLVLVGMERHPDAFGVQMAATACLYNLTKGELGTRIHSRVLAKVVSLCLVAMNNFPSHYQLQKNTLLTLCSDRILQDVPIDRFLCAKLVLESLCAFEDPSMNRMSVAICSILAAKISTSETSQLGSESKYMHKLLRLVRSKKESGTVDITMKFTLSALWNLTDLLILTDESPTTCAVFLQEGGLALFLEVLKTFPGEAAVETKVLGLINNIAEVPDLRLYLLQPSFIAILRGLLHSKQIDVSYFAAGIMAHLAAEGAPAWTNCEVPRAIILQELGDVVVSWDPPEGEMVAYRSFFPFISLLACNDAPQVQLWAVWAIHHVCTKNPQRYCPMLEVEQGSAMLNSMWADLSVDARVREICGHIRSLLA</sequence>
<dbReference type="GO" id="GO:0031462">
    <property type="term" value="C:Cul2-RING ubiquitin ligase complex"/>
    <property type="evidence" value="ECO:0007669"/>
    <property type="project" value="TreeGrafter"/>
</dbReference>
<organism evidence="4 5">
    <name type="scientific">Rhodnius prolixus</name>
    <name type="common">Triatomid bug</name>
    <dbReference type="NCBI Taxonomy" id="13249"/>
    <lineage>
        <taxon>Eukaryota</taxon>
        <taxon>Metazoa</taxon>
        <taxon>Ecdysozoa</taxon>
        <taxon>Arthropoda</taxon>
        <taxon>Hexapoda</taxon>
        <taxon>Insecta</taxon>
        <taxon>Pterygota</taxon>
        <taxon>Neoptera</taxon>
        <taxon>Paraneoptera</taxon>
        <taxon>Hemiptera</taxon>
        <taxon>Heteroptera</taxon>
        <taxon>Panheteroptera</taxon>
        <taxon>Cimicomorpha</taxon>
        <taxon>Reduviidae</taxon>
        <taxon>Triatominae</taxon>
        <taxon>Rhodnius</taxon>
    </lineage>
</organism>
<dbReference type="InterPro" id="IPR051341">
    <property type="entry name" value="Zyg-11_UBL_adapter"/>
</dbReference>
<dbReference type="STRING" id="13249.T1HBW9"/>
<evidence type="ECO:0000259" key="2">
    <source>
        <dbReference type="Pfam" id="PF22964"/>
    </source>
</evidence>
<proteinExistence type="predicted"/>
<reference evidence="4" key="1">
    <citation type="submission" date="2015-05" db="UniProtKB">
        <authorList>
            <consortium name="EnsemblMetazoa"/>
        </authorList>
    </citation>
    <scope>IDENTIFICATION</scope>
</reference>
<evidence type="ECO:0008006" key="6">
    <source>
        <dbReference type="Google" id="ProtNLM"/>
    </source>
</evidence>
<dbReference type="OMA" id="LTICNDY"/>
<dbReference type="Pfam" id="PF25013">
    <property type="entry name" value="LRR_Zer-1"/>
    <property type="match status" value="1"/>
</dbReference>
<dbReference type="EnsemblMetazoa" id="RPRC001531-RA">
    <property type="protein sequence ID" value="RPRC001531-PA"/>
    <property type="gene ID" value="RPRC001531"/>
</dbReference>
<dbReference type="SUPFAM" id="SSF52047">
    <property type="entry name" value="RNI-like"/>
    <property type="match status" value="1"/>
</dbReference>
<evidence type="ECO:0000313" key="5">
    <source>
        <dbReference type="Proteomes" id="UP000015103"/>
    </source>
</evidence>
<dbReference type="InterPro" id="IPR032675">
    <property type="entry name" value="LRR_dom_sf"/>
</dbReference>
<dbReference type="SUPFAM" id="SSF48371">
    <property type="entry name" value="ARM repeat"/>
    <property type="match status" value="1"/>
</dbReference>
<keyword evidence="1" id="KW-0833">Ubl conjugation pathway</keyword>
<name>T1HBW9_RHOPR</name>
<feature type="domain" description="Protein zer-1 homolog-like C-terminal" evidence="2">
    <location>
        <begin position="341"/>
        <end position="692"/>
    </location>
</feature>
<dbReference type="EMBL" id="ACPB03010898">
    <property type="status" value="NOT_ANNOTATED_CDS"/>
    <property type="molecule type" value="Genomic_DNA"/>
</dbReference>
<dbReference type="InterPro" id="IPR056845">
    <property type="entry name" value="LRR_Zer-1"/>
</dbReference>
<dbReference type="Pfam" id="PF22964">
    <property type="entry name" value="ZER1-like_2nd"/>
    <property type="match status" value="1"/>
</dbReference>
<feature type="domain" description="Zer-1-like leucine-rich repeats region" evidence="3">
    <location>
        <begin position="138"/>
        <end position="238"/>
    </location>
</feature>
<evidence type="ECO:0000256" key="1">
    <source>
        <dbReference type="ARBA" id="ARBA00022786"/>
    </source>
</evidence>
<dbReference type="Gene3D" id="3.80.10.10">
    <property type="entry name" value="Ribonuclease Inhibitor"/>
    <property type="match status" value="1"/>
</dbReference>
<keyword evidence="5" id="KW-1185">Reference proteome</keyword>
<protein>
    <recommendedName>
        <fullName evidence="6">Zyg-1-like serine/threonine protein kinase</fullName>
    </recommendedName>
</protein>
<dbReference type="PANTHER" id="PTHR12904">
    <property type="match status" value="1"/>
</dbReference>
<dbReference type="InterPro" id="IPR011989">
    <property type="entry name" value="ARM-like"/>
</dbReference>
<dbReference type="AlphaFoldDB" id="T1HBW9"/>
<dbReference type="PANTHER" id="PTHR12904:SF22">
    <property type="entry name" value="ZYG-11 FAMILY MEMBER B, CELL CYCLE REGULATOR"/>
    <property type="match status" value="1"/>
</dbReference>
<evidence type="ECO:0000259" key="3">
    <source>
        <dbReference type="Pfam" id="PF25013"/>
    </source>
</evidence>
<dbReference type="Proteomes" id="UP000015103">
    <property type="component" value="Unassembled WGS sequence"/>
</dbReference>